<dbReference type="InterPro" id="IPR050437">
    <property type="entry name" value="Ribos_protein_bS1-like"/>
</dbReference>
<dbReference type="CDD" id="cd05685">
    <property type="entry name" value="S1_Tex"/>
    <property type="match status" value="1"/>
</dbReference>
<proteinExistence type="predicted"/>
<dbReference type="SUPFAM" id="SSF50249">
    <property type="entry name" value="Nucleic acid-binding proteins"/>
    <property type="match status" value="1"/>
</dbReference>
<evidence type="ECO:0000313" key="3">
    <source>
        <dbReference type="EMBL" id="NHK98393.1"/>
    </source>
</evidence>
<dbReference type="InterPro" id="IPR032639">
    <property type="entry name" value="Tex_YqgF"/>
</dbReference>
<name>A0ABX0HTP2_9BURK</name>
<dbReference type="Gene3D" id="3.30.420.140">
    <property type="entry name" value="YqgF/RNase H-like domain"/>
    <property type="match status" value="1"/>
</dbReference>
<dbReference type="InterPro" id="IPR023323">
    <property type="entry name" value="Tex-like_dom_sf"/>
</dbReference>
<dbReference type="Pfam" id="PF09371">
    <property type="entry name" value="Tex_N"/>
    <property type="match status" value="1"/>
</dbReference>
<dbReference type="Pfam" id="PF22706">
    <property type="entry name" value="Tex_central_region"/>
    <property type="match status" value="1"/>
</dbReference>
<dbReference type="InterPro" id="IPR023319">
    <property type="entry name" value="Tex-like_HTH_dom_sf"/>
</dbReference>
<dbReference type="Gene3D" id="1.10.150.310">
    <property type="entry name" value="Tex RuvX-like domain-like"/>
    <property type="match status" value="1"/>
</dbReference>
<dbReference type="InterPro" id="IPR041692">
    <property type="entry name" value="HHH_9"/>
</dbReference>
<dbReference type="InterPro" id="IPR055179">
    <property type="entry name" value="Tex-like_central_region"/>
</dbReference>
<dbReference type="Pfam" id="PF16921">
    <property type="entry name" value="Tex_YqgF"/>
    <property type="match status" value="1"/>
</dbReference>
<dbReference type="EMBL" id="JAAOCD010000003">
    <property type="protein sequence ID" value="NHK98393.1"/>
    <property type="molecule type" value="Genomic_DNA"/>
</dbReference>
<dbReference type="InterPro" id="IPR018974">
    <property type="entry name" value="Tex-like_N"/>
</dbReference>
<dbReference type="Gene3D" id="2.40.50.140">
    <property type="entry name" value="Nucleic acid-binding proteins"/>
    <property type="match status" value="1"/>
</dbReference>
<comment type="caution">
    <text evidence="3">The sequence shown here is derived from an EMBL/GenBank/DDBJ whole genome shotgun (WGS) entry which is preliminary data.</text>
</comment>
<evidence type="ECO:0000256" key="1">
    <source>
        <dbReference type="SAM" id="MobiDB-lite"/>
    </source>
</evidence>
<dbReference type="InterPro" id="IPR044146">
    <property type="entry name" value="S1_Tex"/>
</dbReference>
<dbReference type="Pfam" id="PF00575">
    <property type="entry name" value="S1"/>
    <property type="match status" value="1"/>
</dbReference>
<dbReference type="SMART" id="SM00732">
    <property type="entry name" value="YqgFc"/>
    <property type="match status" value="1"/>
</dbReference>
<reference evidence="3 4" key="1">
    <citation type="submission" date="2020-03" db="EMBL/GenBank/DDBJ databases">
        <title>Rubrivivax benzoatilyticus JA2 (sequenced after 10 years sub-culturing).</title>
        <authorList>
            <person name="Gupta D."/>
            <person name="Chintalapati S."/>
            <person name="Chintalapati V.R."/>
        </authorList>
    </citation>
    <scope>NUCLEOTIDE SEQUENCE [LARGE SCALE GENOMIC DNA]</scope>
    <source>
        <strain evidence="3 4">JA2-Mal</strain>
    </source>
</reference>
<dbReference type="InterPro" id="IPR012337">
    <property type="entry name" value="RNaseH-like_sf"/>
</dbReference>
<dbReference type="Pfam" id="PF12836">
    <property type="entry name" value="HHH_3"/>
    <property type="match status" value="1"/>
</dbReference>
<accession>A0ABX0HTP2</accession>
<feature type="domain" description="S1 motif" evidence="2">
    <location>
        <begin position="657"/>
        <end position="726"/>
    </location>
</feature>
<organism evidence="3 4">
    <name type="scientific">Rubrivivax benzoatilyticus</name>
    <dbReference type="NCBI Taxonomy" id="316997"/>
    <lineage>
        <taxon>Bacteria</taxon>
        <taxon>Pseudomonadati</taxon>
        <taxon>Pseudomonadota</taxon>
        <taxon>Betaproteobacteria</taxon>
        <taxon>Burkholderiales</taxon>
        <taxon>Sphaerotilaceae</taxon>
        <taxon>Rubrivivax</taxon>
    </lineage>
</organism>
<dbReference type="SUPFAM" id="SSF53098">
    <property type="entry name" value="Ribonuclease H-like"/>
    <property type="match status" value="1"/>
</dbReference>
<dbReference type="InterPro" id="IPR006641">
    <property type="entry name" value="YqgF/RNaseH-like_dom"/>
</dbReference>
<gene>
    <name evidence="3" type="ORF">G7087_08405</name>
</gene>
<keyword evidence="4" id="KW-1185">Reference proteome</keyword>
<dbReference type="InterPro" id="IPR012340">
    <property type="entry name" value="NA-bd_OB-fold"/>
</dbReference>
<dbReference type="SMART" id="SM00316">
    <property type="entry name" value="S1"/>
    <property type="match status" value="1"/>
</dbReference>
<dbReference type="PANTHER" id="PTHR10724:SF10">
    <property type="entry name" value="S1 RNA-BINDING DOMAIN-CONTAINING PROTEIN 1"/>
    <property type="match status" value="1"/>
</dbReference>
<dbReference type="Gene3D" id="1.10.3500.10">
    <property type="entry name" value="Tex N-terminal region-like"/>
    <property type="match status" value="1"/>
</dbReference>
<dbReference type="PANTHER" id="PTHR10724">
    <property type="entry name" value="30S RIBOSOMAL PROTEIN S1"/>
    <property type="match status" value="1"/>
</dbReference>
<dbReference type="Pfam" id="PF17674">
    <property type="entry name" value="HHH_9"/>
    <property type="match status" value="1"/>
</dbReference>
<protein>
    <submittedName>
        <fullName evidence="3">RNA-binding transcriptional accessory protein</fullName>
    </submittedName>
</protein>
<dbReference type="InterPro" id="IPR003029">
    <property type="entry name" value="S1_domain"/>
</dbReference>
<dbReference type="PROSITE" id="PS50126">
    <property type="entry name" value="S1"/>
    <property type="match status" value="1"/>
</dbReference>
<dbReference type="Proteomes" id="UP000802098">
    <property type="component" value="Unassembled WGS sequence"/>
</dbReference>
<dbReference type="InterPro" id="IPR010994">
    <property type="entry name" value="RuvA_2-like"/>
</dbReference>
<dbReference type="RefSeq" id="WP_009856984.1">
    <property type="nucleotide sequence ID" value="NZ_JAAOCD010000003.1"/>
</dbReference>
<dbReference type="InterPro" id="IPR037027">
    <property type="entry name" value="YqgF/RNaseH-like_dom_sf"/>
</dbReference>
<evidence type="ECO:0000313" key="4">
    <source>
        <dbReference type="Proteomes" id="UP000802098"/>
    </source>
</evidence>
<dbReference type="SUPFAM" id="SSF47781">
    <property type="entry name" value="RuvA domain 2-like"/>
    <property type="match status" value="2"/>
</dbReference>
<dbReference type="Gene3D" id="1.10.10.650">
    <property type="entry name" value="RuvA domain 2-like"/>
    <property type="match status" value="1"/>
</dbReference>
<feature type="region of interest" description="Disordered" evidence="1">
    <location>
        <begin position="729"/>
        <end position="764"/>
    </location>
</feature>
<sequence length="779" mass="84913">MDKIVLQIAAELKVRPAQVLAAVELLDGGATVPFIARYRKEATDGLDDVQLRELEARLAYLRELEERRAAVLKSIDEQGKLTPELRAAIEAAPTKQELEDLYLPYKPRRRTKGMIAREAGLEPLADKLFADPTLEPLAEAAAFINADGGFADAHAVLDGVRDLLAERWAEDAVLVGQLREWLWAEGLFQSKLVDGKDGNHADAAKFRDYFDYAEPIRTVPSHRALAVFRGRTQEWLDAKLVLDEELVPGQPSRAEGRIARHLGWSHAKRPADDLIRKTVAWTWKVKLSLSLERDLFSRLREEAEGVAIKVFADNLRDLLLAAPAGKRVVMGLDPGIRTGVKVAVVSDTGKVLDTSTVYPHEPRNDWEGSLHVLGRLVATHGVNLIAIGNGTASRETDKLAADLIKRIRQMAPDVQIDKVVVSEAGASVYSASEYASKELPELDVSLRGAVSIARRLQDPLAELVKIDPKSIGVGQYQHDVNQSGLAKSLDAVVEDCVNGVGVDLNTASAPLLARVSGLSPAVAASIVRWRDAHGAFRNRQQLLEVSGLGPRTFEQAAGFLRIRDGDNPLDLTGVHPETYPVVQKMLAATGRPVQELMGRAEVLRTLKPELFADDKFGAITVKDILAELEKPGRDPRPDFTVARFNEGVEDIKDLQPGMVLEGTVSNVAQFGAFVDLGVHQDGLVHVSQLSNKFVNDAREVVKTGQTVKVRVLEVDLARKRISLTMKLDAAPRPAGDRGGNAYRPAGRDERARGGGQAAAQQQGQGAMAAAFAKLLTKRS</sequence>
<evidence type="ECO:0000259" key="2">
    <source>
        <dbReference type="PROSITE" id="PS50126"/>
    </source>
</evidence>
<dbReference type="SUPFAM" id="SSF158832">
    <property type="entry name" value="Tex N-terminal region-like"/>
    <property type="match status" value="1"/>
</dbReference>